<dbReference type="EMBL" id="ABGD02000013">
    <property type="protein sequence ID" value="EDS11547.1"/>
    <property type="molecule type" value="Genomic_DNA"/>
</dbReference>
<organism evidence="1 2">
    <name type="scientific">Anaerotruncus colihominis DSM 17241</name>
    <dbReference type="NCBI Taxonomy" id="445972"/>
    <lineage>
        <taxon>Bacteria</taxon>
        <taxon>Bacillati</taxon>
        <taxon>Bacillota</taxon>
        <taxon>Clostridia</taxon>
        <taxon>Eubacteriales</taxon>
        <taxon>Oscillospiraceae</taxon>
        <taxon>Anaerotruncus</taxon>
    </lineage>
</organism>
<reference evidence="1" key="1">
    <citation type="submission" date="2007-11" db="EMBL/GenBank/DDBJ databases">
        <authorList>
            <person name="Fulton L."/>
            <person name="Clifton S."/>
            <person name="Fulton B."/>
            <person name="Xu J."/>
            <person name="Minx P."/>
            <person name="Pepin K.H."/>
            <person name="Johnson M."/>
            <person name="Thiruvilangam P."/>
            <person name="Bhonagiri V."/>
            <person name="Nash W.E."/>
            <person name="Mardis E.R."/>
            <person name="Wilson R.K."/>
        </authorList>
    </citation>
    <scope>NUCLEOTIDE SEQUENCE [LARGE SCALE GENOMIC DNA]</scope>
    <source>
        <strain evidence="1">DSM 17241</strain>
    </source>
</reference>
<evidence type="ECO:0000313" key="2">
    <source>
        <dbReference type="Proteomes" id="UP000003803"/>
    </source>
</evidence>
<gene>
    <name evidence="1" type="ORF">ANACOL_01753</name>
</gene>
<name>B0PAF5_9FIRM</name>
<proteinExistence type="predicted"/>
<comment type="caution">
    <text evidence="1">The sequence shown here is derived from an EMBL/GenBank/DDBJ whole genome shotgun (WGS) entry which is preliminary data.</text>
</comment>
<keyword evidence="2" id="KW-1185">Reference proteome</keyword>
<reference evidence="1" key="2">
    <citation type="submission" date="2013-09" db="EMBL/GenBank/DDBJ databases">
        <title>Draft genome sequence of Anaerotruncus colihominis(DSM 17241).</title>
        <authorList>
            <person name="Sudarsanam P."/>
            <person name="Ley R."/>
            <person name="Guruge J."/>
            <person name="Turnbaugh P.J."/>
            <person name="Mahowald M."/>
            <person name="Liep D."/>
            <person name="Gordon J."/>
        </authorList>
    </citation>
    <scope>NUCLEOTIDE SEQUENCE</scope>
    <source>
        <strain evidence="1">DSM 17241</strain>
    </source>
</reference>
<dbReference type="Proteomes" id="UP000003803">
    <property type="component" value="Unassembled WGS sequence"/>
</dbReference>
<evidence type="ECO:0000313" key="1">
    <source>
        <dbReference type="EMBL" id="EDS11547.1"/>
    </source>
</evidence>
<accession>B0PAF5</accession>
<sequence length="48" mass="5736">MSYTIVDIHSPCFCYRFKYFPCFPPIINNRQLIYNTAPTKSIKITNFK</sequence>
<dbReference type="AlphaFoldDB" id="B0PAF5"/>
<dbReference type="HOGENOM" id="CLU_3148787_0_0_9"/>
<protein>
    <submittedName>
        <fullName evidence="1">Uncharacterized protein</fullName>
    </submittedName>
</protein>